<evidence type="ECO:0000313" key="2">
    <source>
        <dbReference type="Proteomes" id="UP000030671"/>
    </source>
</evidence>
<evidence type="ECO:0000313" key="1">
    <source>
        <dbReference type="EMBL" id="ETW81517.1"/>
    </source>
</evidence>
<accession>W4K6Q7</accession>
<dbReference type="eggNOG" id="ENOG502SBJ3">
    <property type="taxonomic scope" value="Eukaryota"/>
</dbReference>
<dbReference type="RefSeq" id="XP_009546156.1">
    <property type="nucleotide sequence ID" value="XM_009547861.1"/>
</dbReference>
<protein>
    <submittedName>
        <fullName evidence="1">Uncharacterized protein</fullName>
    </submittedName>
</protein>
<dbReference type="STRING" id="747525.W4K6Q7"/>
<dbReference type="Proteomes" id="UP000030671">
    <property type="component" value="Unassembled WGS sequence"/>
</dbReference>
<dbReference type="KEGG" id="hir:HETIRDRAFT_156243"/>
<reference evidence="1 2" key="1">
    <citation type="journal article" date="2012" name="New Phytol.">
        <title>Insight into trade-off between wood decay and parasitism from the genome of a fungal forest pathogen.</title>
        <authorList>
            <person name="Olson A."/>
            <person name="Aerts A."/>
            <person name="Asiegbu F."/>
            <person name="Belbahri L."/>
            <person name="Bouzid O."/>
            <person name="Broberg A."/>
            <person name="Canback B."/>
            <person name="Coutinho P.M."/>
            <person name="Cullen D."/>
            <person name="Dalman K."/>
            <person name="Deflorio G."/>
            <person name="van Diepen L.T."/>
            <person name="Dunand C."/>
            <person name="Duplessis S."/>
            <person name="Durling M."/>
            <person name="Gonthier P."/>
            <person name="Grimwood J."/>
            <person name="Fossdal C.G."/>
            <person name="Hansson D."/>
            <person name="Henrissat B."/>
            <person name="Hietala A."/>
            <person name="Himmelstrand K."/>
            <person name="Hoffmeister D."/>
            <person name="Hogberg N."/>
            <person name="James T.Y."/>
            <person name="Karlsson M."/>
            <person name="Kohler A."/>
            <person name="Kues U."/>
            <person name="Lee Y.H."/>
            <person name="Lin Y.C."/>
            <person name="Lind M."/>
            <person name="Lindquist E."/>
            <person name="Lombard V."/>
            <person name="Lucas S."/>
            <person name="Lunden K."/>
            <person name="Morin E."/>
            <person name="Murat C."/>
            <person name="Park J."/>
            <person name="Raffaello T."/>
            <person name="Rouze P."/>
            <person name="Salamov A."/>
            <person name="Schmutz J."/>
            <person name="Solheim H."/>
            <person name="Stahlberg J."/>
            <person name="Velez H."/>
            <person name="de Vries R.P."/>
            <person name="Wiebenga A."/>
            <person name="Woodward S."/>
            <person name="Yakovlev I."/>
            <person name="Garbelotto M."/>
            <person name="Martin F."/>
            <person name="Grigoriev I.V."/>
            <person name="Stenlid J."/>
        </authorList>
    </citation>
    <scope>NUCLEOTIDE SEQUENCE [LARGE SCALE GENOMIC DNA]</scope>
    <source>
        <strain evidence="1 2">TC 32-1</strain>
    </source>
</reference>
<sequence>MPSLASASSPTHHTTMVLALLHKLNASYPSQRAFLELLNDPIPSAPWIRLSATMNAWAHNVARCLRRNDYLTFNELTRRTAIPRLSCSSKSDSSSHISATPDLAKKALYTLLESLRFKARISAWRVLRSAYPQFALPVGDTRTWLSRTLLLDHEIVTSSEGKNGQEGAEKLTKSELELWFTEREKLREVGRKDGFEGRWVVEIKR</sequence>
<keyword evidence="2" id="KW-1185">Reference proteome</keyword>
<dbReference type="AlphaFoldDB" id="W4K6Q7"/>
<name>W4K6Q7_HETIT</name>
<organism evidence="1 2">
    <name type="scientific">Heterobasidion irregulare (strain TC 32-1)</name>
    <dbReference type="NCBI Taxonomy" id="747525"/>
    <lineage>
        <taxon>Eukaryota</taxon>
        <taxon>Fungi</taxon>
        <taxon>Dikarya</taxon>
        <taxon>Basidiomycota</taxon>
        <taxon>Agaricomycotina</taxon>
        <taxon>Agaricomycetes</taxon>
        <taxon>Russulales</taxon>
        <taxon>Bondarzewiaceae</taxon>
        <taxon>Heterobasidion</taxon>
        <taxon>Heterobasidion annosum species complex</taxon>
    </lineage>
</organism>
<dbReference type="HOGENOM" id="CLU_042182_1_0_1"/>
<proteinExistence type="predicted"/>
<dbReference type="InParanoid" id="W4K6Q7"/>
<gene>
    <name evidence="1" type="ORF">HETIRDRAFT_156243</name>
</gene>
<dbReference type="EMBL" id="KI925458">
    <property type="protein sequence ID" value="ETW81517.1"/>
    <property type="molecule type" value="Genomic_DNA"/>
</dbReference>
<dbReference type="GeneID" id="20667629"/>
<dbReference type="OrthoDB" id="2100128at2759"/>